<dbReference type="OMA" id="RRYDYFY"/>
<reference evidence="10 11" key="1">
    <citation type="journal article" date="2009" name="Nature">
        <title>Evolution of pathogenicity and sexual reproduction in eight Candida genomes.</title>
        <authorList>
            <person name="Butler G."/>
            <person name="Rasmussen M.D."/>
            <person name="Lin M.F."/>
            <person name="Santos M.A."/>
            <person name="Sakthikumar S."/>
            <person name="Munro C.A."/>
            <person name="Rheinbay E."/>
            <person name="Grabherr M."/>
            <person name="Forche A."/>
            <person name="Reedy J.L."/>
            <person name="Agrafioti I."/>
            <person name="Arnaud M.B."/>
            <person name="Bates S."/>
            <person name="Brown A.J."/>
            <person name="Brunke S."/>
            <person name="Costanzo M.C."/>
            <person name="Fitzpatrick D.A."/>
            <person name="de Groot P.W."/>
            <person name="Harris D."/>
            <person name="Hoyer L.L."/>
            <person name="Hube B."/>
            <person name="Klis F.M."/>
            <person name="Kodira C."/>
            <person name="Lennard N."/>
            <person name="Logue M.E."/>
            <person name="Martin R."/>
            <person name="Neiman A.M."/>
            <person name="Nikolaou E."/>
            <person name="Quail M.A."/>
            <person name="Quinn J."/>
            <person name="Santos M.C."/>
            <person name="Schmitzberger F.F."/>
            <person name="Sherlock G."/>
            <person name="Shah P."/>
            <person name="Silverstein K.A."/>
            <person name="Skrzypek M.S."/>
            <person name="Soll D."/>
            <person name="Staggs R."/>
            <person name="Stansfield I."/>
            <person name="Stumpf M.P."/>
            <person name="Sudbery P.E."/>
            <person name="Srikantha T."/>
            <person name="Zeng Q."/>
            <person name="Berman J."/>
            <person name="Berriman M."/>
            <person name="Heitman J."/>
            <person name="Gow N.A."/>
            <person name="Lorenz M.C."/>
            <person name="Birren B.W."/>
            <person name="Kellis M."/>
            <person name="Cuomo C.A."/>
        </authorList>
    </citation>
    <scope>NUCLEOTIDE SEQUENCE [LARGE SCALE GENOMIC DNA]</scope>
    <source>
        <strain evidence="11">ATCC 11503 / BCRC 21390 / CBS 2605 / JCM 1781 / NBRC 1676 / NRRL YB-4239</strain>
    </source>
</reference>
<dbReference type="InParanoid" id="A5E1I2"/>
<accession>A5E1I2</accession>
<feature type="signal peptide" evidence="8">
    <location>
        <begin position="1"/>
        <end position="18"/>
    </location>
</feature>
<dbReference type="KEGG" id="lel:PVL30_002959"/>
<keyword evidence="2 8" id="KW-0732">Signal</keyword>
<feature type="domain" description="J" evidence="9">
    <location>
        <begin position="40"/>
        <end position="112"/>
    </location>
</feature>
<dbReference type="GO" id="GO:0012505">
    <property type="term" value="C:endomembrane system"/>
    <property type="evidence" value="ECO:0007669"/>
    <property type="project" value="UniProtKB-SubCell"/>
</dbReference>
<dbReference type="InterPro" id="IPR052606">
    <property type="entry name" value="DnaJ_domain_protein"/>
</dbReference>
<evidence type="ECO:0000256" key="2">
    <source>
        <dbReference type="ARBA" id="ARBA00022729"/>
    </source>
</evidence>
<evidence type="ECO:0000256" key="4">
    <source>
        <dbReference type="ARBA" id="ARBA00023136"/>
    </source>
</evidence>
<dbReference type="STRING" id="379508.A5E1I2"/>
<dbReference type="SUPFAM" id="SSF46565">
    <property type="entry name" value="Chaperone J-domain"/>
    <property type="match status" value="1"/>
</dbReference>
<gene>
    <name evidence="10" type="ORF">LELG_03469</name>
</gene>
<evidence type="ECO:0000259" key="9">
    <source>
        <dbReference type="PROSITE" id="PS50076"/>
    </source>
</evidence>
<sequence>MKGIYLLFLFLGVCLAWSAEDYEIFKLNDKIQQDLGASTTFYSWLKLENGPKSTPLEIKKAYRKLSKRLHPDKFSSASRKAKKQAEEKFARLSLVADILSDQSRKRRYDYFYAKGFPRWKGTGYYYSKFRPGLIFTILVVYFLVSTLHYFALKINRKQDYKRIANLKNEIKTQAWGGSLIPPLDGSDRKLTNESTGKVFVVKNTGDVFVEDGEELHLIEEKSINLNPVFKDTLFFKLPAKLYNLTFGKIFKPIDTTVSFVQPQGSPEGEEEKIHDVKQKKKQKGGKKMELANGKVVYSRKKKQ</sequence>
<evidence type="ECO:0000256" key="3">
    <source>
        <dbReference type="ARBA" id="ARBA00022989"/>
    </source>
</evidence>
<dbReference type="AlphaFoldDB" id="A5E1I2"/>
<evidence type="ECO:0000256" key="7">
    <source>
        <dbReference type="SAM" id="Phobius"/>
    </source>
</evidence>
<dbReference type="InterPro" id="IPR036869">
    <property type="entry name" value="J_dom_sf"/>
</dbReference>
<dbReference type="FunCoup" id="A5E1I2">
    <property type="interactions" value="22"/>
</dbReference>
<name>A5E1I2_LODEL</name>
<dbReference type="CDD" id="cd06257">
    <property type="entry name" value="DnaJ"/>
    <property type="match status" value="1"/>
</dbReference>
<dbReference type="PROSITE" id="PS50076">
    <property type="entry name" value="DNAJ_2"/>
    <property type="match status" value="1"/>
</dbReference>
<dbReference type="RefSeq" id="XP_001525541.1">
    <property type="nucleotide sequence ID" value="XM_001525491.1"/>
</dbReference>
<dbReference type="HOGENOM" id="CLU_037236_2_0_1"/>
<dbReference type="SMART" id="SM00271">
    <property type="entry name" value="DnaJ"/>
    <property type="match status" value="1"/>
</dbReference>
<evidence type="ECO:0000256" key="1">
    <source>
        <dbReference type="ARBA" id="ARBA00022692"/>
    </source>
</evidence>
<dbReference type="PRINTS" id="PR00625">
    <property type="entry name" value="JDOMAIN"/>
</dbReference>
<protein>
    <recommendedName>
        <fullName evidence="9">J domain-containing protein</fullName>
    </recommendedName>
</protein>
<evidence type="ECO:0000313" key="11">
    <source>
        <dbReference type="Proteomes" id="UP000001996"/>
    </source>
</evidence>
<feature type="chain" id="PRO_5002680050" description="J domain-containing protein" evidence="8">
    <location>
        <begin position="19"/>
        <end position="303"/>
    </location>
</feature>
<dbReference type="eggNOG" id="KOG0724">
    <property type="taxonomic scope" value="Eukaryota"/>
</dbReference>
<keyword evidence="1 7" id="KW-0812">Transmembrane</keyword>
<keyword evidence="11" id="KW-1185">Reference proteome</keyword>
<keyword evidence="4 7" id="KW-0472">Membrane</keyword>
<dbReference type="Pfam" id="PF00226">
    <property type="entry name" value="DnaJ"/>
    <property type="match status" value="1"/>
</dbReference>
<evidence type="ECO:0000256" key="5">
    <source>
        <dbReference type="ARBA" id="ARBA00037847"/>
    </source>
</evidence>
<evidence type="ECO:0000256" key="6">
    <source>
        <dbReference type="SAM" id="MobiDB-lite"/>
    </source>
</evidence>
<proteinExistence type="predicted"/>
<organism evidence="10 11">
    <name type="scientific">Lodderomyces elongisporus (strain ATCC 11503 / CBS 2605 / JCM 1781 / NBRC 1676 / NRRL YB-4239)</name>
    <name type="common">Yeast</name>
    <name type="synonym">Saccharomyces elongisporus</name>
    <dbReference type="NCBI Taxonomy" id="379508"/>
    <lineage>
        <taxon>Eukaryota</taxon>
        <taxon>Fungi</taxon>
        <taxon>Dikarya</taxon>
        <taxon>Ascomycota</taxon>
        <taxon>Saccharomycotina</taxon>
        <taxon>Pichiomycetes</taxon>
        <taxon>Debaryomycetaceae</taxon>
        <taxon>Candida/Lodderomyces clade</taxon>
        <taxon>Lodderomyces</taxon>
    </lineage>
</organism>
<dbReference type="PANTHER" id="PTHR44653">
    <property type="entry name" value="DNAJ HOMOLOG SUBFAMILY C MEMBER 1"/>
    <property type="match status" value="1"/>
</dbReference>
<comment type="subcellular location">
    <subcellularLocation>
        <location evidence="5">Endomembrane system</location>
        <topology evidence="5">Single-pass membrane protein</topology>
    </subcellularLocation>
</comment>
<feature type="region of interest" description="Disordered" evidence="6">
    <location>
        <begin position="261"/>
        <end position="287"/>
    </location>
</feature>
<keyword evidence="3 7" id="KW-1133">Transmembrane helix</keyword>
<dbReference type="OrthoDB" id="413400at2759"/>
<feature type="transmembrane region" description="Helical" evidence="7">
    <location>
        <begin position="132"/>
        <end position="152"/>
    </location>
</feature>
<dbReference type="VEuPathDB" id="FungiDB:LELG_03469"/>
<dbReference type="Proteomes" id="UP000001996">
    <property type="component" value="Unassembled WGS sequence"/>
</dbReference>
<evidence type="ECO:0000256" key="8">
    <source>
        <dbReference type="SAM" id="SignalP"/>
    </source>
</evidence>
<evidence type="ECO:0000313" key="10">
    <source>
        <dbReference type="EMBL" id="EDK45290.1"/>
    </source>
</evidence>
<dbReference type="EMBL" id="CH981527">
    <property type="protein sequence ID" value="EDK45290.1"/>
    <property type="molecule type" value="Genomic_DNA"/>
</dbReference>
<dbReference type="PANTHER" id="PTHR44653:SF2">
    <property type="entry name" value="DNAJ HOMOLOG SUBFAMILY C MEMBER 1"/>
    <property type="match status" value="1"/>
</dbReference>
<dbReference type="InterPro" id="IPR001623">
    <property type="entry name" value="DnaJ_domain"/>
</dbReference>
<dbReference type="GeneID" id="5232565"/>
<dbReference type="Gene3D" id="1.10.287.110">
    <property type="entry name" value="DnaJ domain"/>
    <property type="match status" value="1"/>
</dbReference>